<feature type="domain" description="N-acetyltransferase" evidence="1">
    <location>
        <begin position="1"/>
        <end position="148"/>
    </location>
</feature>
<reference evidence="2 3" key="1">
    <citation type="submission" date="2019-08" db="EMBL/GenBank/DDBJ databases">
        <title>Emerging of two pre-pandemic pathogenic O4:KUT lineages of Vibrio parahaemolyticus in coastal eastern China.</title>
        <authorList>
            <person name="Yu H."/>
        </authorList>
    </citation>
    <scope>NUCLEOTIDE SEQUENCE [LARGE SCALE GENOMIC DNA]</scope>
    <source>
        <strain evidence="2 3">HZ17-383</strain>
    </source>
</reference>
<dbReference type="GO" id="GO:0016747">
    <property type="term" value="F:acyltransferase activity, transferring groups other than amino-acyl groups"/>
    <property type="evidence" value="ECO:0007669"/>
    <property type="project" value="InterPro"/>
</dbReference>
<dbReference type="SUPFAM" id="SSF55729">
    <property type="entry name" value="Acyl-CoA N-acyltransferases (Nat)"/>
    <property type="match status" value="1"/>
</dbReference>
<dbReference type="CDD" id="cd04301">
    <property type="entry name" value="NAT_SF"/>
    <property type="match status" value="1"/>
</dbReference>
<dbReference type="PANTHER" id="PTHR43451:SF1">
    <property type="entry name" value="ACETYLTRANSFERASE"/>
    <property type="match status" value="1"/>
</dbReference>
<dbReference type="InterPro" id="IPR000182">
    <property type="entry name" value="GNAT_dom"/>
</dbReference>
<protein>
    <submittedName>
        <fullName evidence="2">GNAT family N-acetyltransferase</fullName>
    </submittedName>
</protein>
<dbReference type="Gene3D" id="3.40.630.30">
    <property type="match status" value="1"/>
</dbReference>
<dbReference type="AlphaFoldDB" id="A0AA46QTL4"/>
<evidence type="ECO:0000313" key="3">
    <source>
        <dbReference type="Proteomes" id="UP000321504"/>
    </source>
</evidence>
<dbReference type="InterPro" id="IPR052564">
    <property type="entry name" value="N-acetyltrans/Recomb-assoc"/>
</dbReference>
<organism evidence="2 3">
    <name type="scientific">Vibrio parahaemolyticus</name>
    <dbReference type="NCBI Taxonomy" id="670"/>
    <lineage>
        <taxon>Bacteria</taxon>
        <taxon>Pseudomonadati</taxon>
        <taxon>Pseudomonadota</taxon>
        <taxon>Gammaproteobacteria</taxon>
        <taxon>Vibrionales</taxon>
        <taxon>Vibrionaceae</taxon>
        <taxon>Vibrio</taxon>
    </lineage>
</organism>
<dbReference type="Pfam" id="PF13673">
    <property type="entry name" value="Acetyltransf_10"/>
    <property type="match status" value="1"/>
</dbReference>
<evidence type="ECO:0000259" key="1">
    <source>
        <dbReference type="PROSITE" id="PS51186"/>
    </source>
</evidence>
<accession>A0AA46QTL4</accession>
<comment type="caution">
    <text evidence="2">The sequence shown here is derived from an EMBL/GenBank/DDBJ whole genome shotgun (WGS) entry which is preliminary data.</text>
</comment>
<dbReference type="RefSeq" id="WP_030000967.1">
    <property type="nucleotide sequence ID" value="NZ_VRMQ01000002.1"/>
</dbReference>
<dbReference type="InterPro" id="IPR016181">
    <property type="entry name" value="Acyl_CoA_acyltransferase"/>
</dbReference>
<gene>
    <name evidence="2" type="ORF">FVP01_08350</name>
</gene>
<sequence>MNIEETEISDLGLVVDLVTSVSFANILPHFDVQGQTTFASKIRPDVETAFDKVRFQSVKATIGNEVVGFGTIRDKEYITYLFVDVNYQGNGLGKLLLKHMLVLSNGREVRLRASVNATKFYKSQGFVATDTETEVSGIRFVPMVWVRT</sequence>
<dbReference type="PROSITE" id="PS51186">
    <property type="entry name" value="GNAT"/>
    <property type="match status" value="1"/>
</dbReference>
<dbReference type="Proteomes" id="UP000321504">
    <property type="component" value="Unassembled WGS sequence"/>
</dbReference>
<evidence type="ECO:0000313" key="2">
    <source>
        <dbReference type="EMBL" id="TXN15981.1"/>
    </source>
</evidence>
<dbReference type="PANTHER" id="PTHR43451">
    <property type="entry name" value="ACETYLTRANSFERASE (GNAT) FAMILY PROTEIN"/>
    <property type="match status" value="1"/>
</dbReference>
<dbReference type="EMBL" id="VRMQ01000002">
    <property type="protein sequence ID" value="TXN15981.1"/>
    <property type="molecule type" value="Genomic_DNA"/>
</dbReference>
<proteinExistence type="predicted"/>
<name>A0AA46QTL4_VIBPH</name>